<dbReference type="EMBL" id="KZ825101">
    <property type="protein sequence ID" value="PYI24586.1"/>
    <property type="molecule type" value="Genomic_DNA"/>
</dbReference>
<dbReference type="Pfam" id="PF12588">
    <property type="entry name" value="PSDC"/>
    <property type="match status" value="1"/>
</dbReference>
<evidence type="ECO:0000313" key="5">
    <source>
        <dbReference type="Proteomes" id="UP000249829"/>
    </source>
</evidence>
<dbReference type="Proteomes" id="UP000249829">
    <property type="component" value="Unassembled WGS sequence"/>
</dbReference>
<dbReference type="Pfam" id="PF02666">
    <property type="entry name" value="PS_Dcarbxylase"/>
    <property type="match status" value="1"/>
</dbReference>
<dbReference type="STRING" id="1450538.A0A2V5IWJ1"/>
<dbReference type="GO" id="GO:0005739">
    <property type="term" value="C:mitochondrion"/>
    <property type="evidence" value="ECO:0007669"/>
    <property type="project" value="TreeGrafter"/>
</dbReference>
<protein>
    <submittedName>
        <fullName evidence="4">Phosphatidylserine decarboxylase family protein</fullName>
    </submittedName>
</protein>
<dbReference type="InterPro" id="IPR022237">
    <property type="entry name" value="PsiD-like"/>
</dbReference>
<evidence type="ECO:0000256" key="1">
    <source>
        <dbReference type="ARBA" id="ARBA00022793"/>
    </source>
</evidence>
<keyword evidence="5" id="KW-1185">Reference proteome</keyword>
<dbReference type="GO" id="GO:0006646">
    <property type="term" value="P:phosphatidylethanolamine biosynthetic process"/>
    <property type="evidence" value="ECO:0007669"/>
    <property type="project" value="TreeGrafter"/>
</dbReference>
<gene>
    <name evidence="4" type="ORF">BO99DRAFT_469755</name>
</gene>
<accession>A0A2V5IWJ1</accession>
<evidence type="ECO:0000259" key="3">
    <source>
        <dbReference type="Pfam" id="PF12588"/>
    </source>
</evidence>
<keyword evidence="1" id="KW-0210">Decarboxylase</keyword>
<dbReference type="AlphaFoldDB" id="A0A2V5IWJ1"/>
<keyword evidence="2" id="KW-0456">Lyase</keyword>
<name>A0A2V5IWJ1_ASPV1</name>
<evidence type="ECO:0000256" key="2">
    <source>
        <dbReference type="ARBA" id="ARBA00023239"/>
    </source>
</evidence>
<proteinExistence type="predicted"/>
<organism evidence="4 5">
    <name type="scientific">Aspergillus violaceofuscus (strain CBS 115571)</name>
    <dbReference type="NCBI Taxonomy" id="1450538"/>
    <lineage>
        <taxon>Eukaryota</taxon>
        <taxon>Fungi</taxon>
        <taxon>Dikarya</taxon>
        <taxon>Ascomycota</taxon>
        <taxon>Pezizomycotina</taxon>
        <taxon>Eurotiomycetes</taxon>
        <taxon>Eurotiomycetidae</taxon>
        <taxon>Eurotiales</taxon>
        <taxon>Aspergillaceae</taxon>
        <taxon>Aspergillus</taxon>
    </lineage>
</organism>
<dbReference type="GO" id="GO:0004609">
    <property type="term" value="F:phosphatidylserine decarboxylase activity"/>
    <property type="evidence" value="ECO:0007669"/>
    <property type="project" value="InterPro"/>
</dbReference>
<dbReference type="InterPro" id="IPR003817">
    <property type="entry name" value="PS_Dcarbxylase"/>
</dbReference>
<feature type="domain" description="L-tryptophan decarboxylase PsiD-like" evidence="3">
    <location>
        <begin position="11"/>
        <end position="160"/>
    </location>
</feature>
<dbReference type="PANTHER" id="PTHR10067">
    <property type="entry name" value="PHOSPHATIDYLSERINE DECARBOXYLASE"/>
    <property type="match status" value="1"/>
</dbReference>
<evidence type="ECO:0000313" key="4">
    <source>
        <dbReference type="EMBL" id="PYI24586.1"/>
    </source>
</evidence>
<dbReference type="PANTHER" id="PTHR10067:SF9">
    <property type="entry name" value="PHOSPHATIDYLSERINE DECARBOXYLASE FAMILY PROTEIN (AFU_ORTHOLOGUE AFUA_7G01730)"/>
    <property type="match status" value="1"/>
</dbReference>
<dbReference type="OMA" id="MFTQSSK"/>
<sequence length="438" mass="47721">MFCLDHRQDLTVQALRRHIESDAKLIELFATAFSEIPEEFLDRSKHIGPAHIRDYSALLDNIDQVIQTVPSWTSAVEQNCVIACPMNEVLQRQTSDLLMFNSKIWFMNTRTGSDILARKDINAHFYAILQRWGQYLASARSAKAIHSGQGGWVSAGALTELLDVVVHAHNTTFRPASFAEAFICDPSLPSYGFHSWDDFFTRRFRPGMRPVAGPEDDRIIANPCESQPFALVKNVPASAHFSLKGTVYSLQDMLGDGNDTTTAQPSAIFTGGTVFQAWLSAFSYHRWHAPVTGTVVNVLNLRGTYFAADPAKGFENVDPATKASCPDRQAPDLSLTMISSTATRTAVLIQADNPALGTVGFLAIGMADVSSCVATVAVGDRVAKGQEIGSFHYGGSSFCLLFEPGVDLTFSPFVEDALAQDPGYEGRCIAVNSQLAAL</sequence>
<reference evidence="4 5" key="1">
    <citation type="submission" date="2018-02" db="EMBL/GenBank/DDBJ databases">
        <title>The genomes of Aspergillus section Nigri reveals drivers in fungal speciation.</title>
        <authorList>
            <consortium name="DOE Joint Genome Institute"/>
            <person name="Vesth T.C."/>
            <person name="Nybo J."/>
            <person name="Theobald S."/>
            <person name="Brandl J."/>
            <person name="Frisvad J.C."/>
            <person name="Nielsen K.F."/>
            <person name="Lyhne E.K."/>
            <person name="Kogle M.E."/>
            <person name="Kuo A."/>
            <person name="Riley R."/>
            <person name="Clum A."/>
            <person name="Nolan M."/>
            <person name="Lipzen A."/>
            <person name="Salamov A."/>
            <person name="Henrissat B."/>
            <person name="Wiebenga A."/>
            <person name="De vries R.P."/>
            <person name="Grigoriev I.V."/>
            <person name="Mortensen U.H."/>
            <person name="Andersen M.R."/>
            <person name="Baker S.E."/>
        </authorList>
    </citation>
    <scope>NUCLEOTIDE SEQUENCE [LARGE SCALE GENOMIC DNA]</scope>
    <source>
        <strain evidence="4 5">CBS 115571</strain>
    </source>
</reference>